<evidence type="ECO:0000313" key="10">
    <source>
        <dbReference type="Proteomes" id="UP001081283"/>
    </source>
</evidence>
<evidence type="ECO:0000256" key="2">
    <source>
        <dbReference type="ARBA" id="ARBA00010388"/>
    </source>
</evidence>
<evidence type="ECO:0000256" key="7">
    <source>
        <dbReference type="SAM" id="MobiDB-lite"/>
    </source>
</evidence>
<proteinExistence type="inferred from homology"/>
<accession>A0ABT3YET4</accession>
<sequence>MESLLAILVGALFTVAIYLFLSKHIIRILMGAAILGNAVNLLIFTAGRVTREVPPIIPASADALSDAAANPLPQALILTAIVISFSFFAFLLVLGYRAFQELETDSSDEMRVAEPVGEQSPPAGY</sequence>
<dbReference type="Proteomes" id="UP001081283">
    <property type="component" value="Unassembled WGS sequence"/>
</dbReference>
<evidence type="ECO:0000256" key="3">
    <source>
        <dbReference type="ARBA" id="ARBA00022475"/>
    </source>
</evidence>
<protein>
    <submittedName>
        <fullName evidence="9">Na+/H+ antiporter subunit C</fullName>
    </submittedName>
</protein>
<dbReference type="Pfam" id="PF00420">
    <property type="entry name" value="Oxidored_q2"/>
    <property type="match status" value="1"/>
</dbReference>
<evidence type="ECO:0000256" key="5">
    <source>
        <dbReference type="ARBA" id="ARBA00022989"/>
    </source>
</evidence>
<keyword evidence="6 8" id="KW-0472">Membrane</keyword>
<feature type="transmembrane region" description="Helical" evidence="8">
    <location>
        <begin position="75"/>
        <end position="96"/>
    </location>
</feature>
<dbReference type="NCBIfam" id="NF009301">
    <property type="entry name" value="PRK12658.1"/>
    <property type="match status" value="1"/>
</dbReference>
<dbReference type="PANTHER" id="PTHR34583">
    <property type="entry name" value="ANTIPORTER SUBUNIT MNHC2-RELATED"/>
    <property type="match status" value="1"/>
</dbReference>
<evidence type="ECO:0000256" key="8">
    <source>
        <dbReference type="SAM" id="Phobius"/>
    </source>
</evidence>
<gene>
    <name evidence="9" type="ORF">OEG82_10265</name>
</gene>
<evidence type="ECO:0000313" key="9">
    <source>
        <dbReference type="EMBL" id="MCY0094406.1"/>
    </source>
</evidence>
<name>A0ABT3YET4_9HYPH</name>
<keyword evidence="3" id="KW-1003">Cell membrane</keyword>
<evidence type="ECO:0000256" key="1">
    <source>
        <dbReference type="ARBA" id="ARBA00004651"/>
    </source>
</evidence>
<dbReference type="InterPro" id="IPR050601">
    <property type="entry name" value="CPA3_antiporter_subunitC"/>
</dbReference>
<keyword evidence="4 8" id="KW-0812">Transmembrane</keyword>
<keyword evidence="10" id="KW-1185">Reference proteome</keyword>
<dbReference type="InterPro" id="IPR039428">
    <property type="entry name" value="NUOK/Mnh_C1-like"/>
</dbReference>
<feature type="transmembrane region" description="Helical" evidence="8">
    <location>
        <begin position="28"/>
        <end position="46"/>
    </location>
</feature>
<reference evidence="9" key="1">
    <citation type="submission" date="2022-10" db="EMBL/GenBank/DDBJ databases">
        <title>Hoeflea sp. J2-29, isolated from marine algae.</title>
        <authorList>
            <person name="Kristyanto S."/>
            <person name="Kim J.M."/>
            <person name="Jeon C.O."/>
        </authorList>
    </citation>
    <scope>NUCLEOTIDE SEQUENCE</scope>
    <source>
        <strain evidence="9">J2-29</strain>
    </source>
</reference>
<organism evidence="9 10">
    <name type="scientific">Hoeflea ulvae</name>
    <dbReference type="NCBI Taxonomy" id="2983764"/>
    <lineage>
        <taxon>Bacteria</taxon>
        <taxon>Pseudomonadati</taxon>
        <taxon>Pseudomonadota</taxon>
        <taxon>Alphaproteobacteria</taxon>
        <taxon>Hyphomicrobiales</taxon>
        <taxon>Rhizobiaceae</taxon>
        <taxon>Hoeflea</taxon>
    </lineage>
</organism>
<comment type="caution">
    <text evidence="9">The sequence shown here is derived from an EMBL/GenBank/DDBJ whole genome shotgun (WGS) entry which is preliminary data.</text>
</comment>
<feature type="transmembrane region" description="Helical" evidence="8">
    <location>
        <begin position="6"/>
        <end position="21"/>
    </location>
</feature>
<dbReference type="RefSeq" id="WP_267612358.1">
    <property type="nucleotide sequence ID" value="NZ_JAOVZQ010000001.1"/>
</dbReference>
<evidence type="ECO:0000256" key="6">
    <source>
        <dbReference type="ARBA" id="ARBA00023136"/>
    </source>
</evidence>
<dbReference type="EMBL" id="JAOVZQ010000001">
    <property type="protein sequence ID" value="MCY0094406.1"/>
    <property type="molecule type" value="Genomic_DNA"/>
</dbReference>
<dbReference type="PANTHER" id="PTHR34583:SF2">
    <property type="entry name" value="ANTIPORTER SUBUNIT MNHC2-RELATED"/>
    <property type="match status" value="1"/>
</dbReference>
<comment type="similarity">
    <text evidence="2">Belongs to the CPA3 antiporters (TC 2.A.63) subunit C family.</text>
</comment>
<keyword evidence="5 8" id="KW-1133">Transmembrane helix</keyword>
<dbReference type="Gene3D" id="1.10.287.3510">
    <property type="match status" value="1"/>
</dbReference>
<evidence type="ECO:0000256" key="4">
    <source>
        <dbReference type="ARBA" id="ARBA00022692"/>
    </source>
</evidence>
<feature type="region of interest" description="Disordered" evidence="7">
    <location>
        <begin position="105"/>
        <end position="125"/>
    </location>
</feature>
<comment type="subcellular location">
    <subcellularLocation>
        <location evidence="1">Cell membrane</location>
        <topology evidence="1">Multi-pass membrane protein</topology>
    </subcellularLocation>
</comment>